<accession>A0ABR3VER2</accession>
<keyword evidence="3" id="KW-1185">Reference proteome</keyword>
<feature type="region of interest" description="Disordered" evidence="1">
    <location>
        <begin position="1"/>
        <end position="43"/>
    </location>
</feature>
<evidence type="ECO:0000256" key="1">
    <source>
        <dbReference type="SAM" id="MobiDB-lite"/>
    </source>
</evidence>
<evidence type="ECO:0000313" key="3">
    <source>
        <dbReference type="Proteomes" id="UP001583172"/>
    </source>
</evidence>
<sequence>MTHGHGLQPLQRSAQLSSRRPPTHPSSPPSISHAYPTPLSYSQDHTHSILPPFHPFPPLLQLLPLHRPKLAQRLQLAIPQLDARRANHARIDAQRGRQVLVGFGPGIVAQHEVVALGIPRLVARDGPREVEDAPVGHVADHAALAEDELACGEDDSVRGLGLVCRSGERRE</sequence>
<organism evidence="2 3">
    <name type="scientific">Humicola insolens</name>
    <name type="common">Soft-rot fungus</name>
    <dbReference type="NCBI Taxonomy" id="85995"/>
    <lineage>
        <taxon>Eukaryota</taxon>
        <taxon>Fungi</taxon>
        <taxon>Dikarya</taxon>
        <taxon>Ascomycota</taxon>
        <taxon>Pezizomycotina</taxon>
        <taxon>Sordariomycetes</taxon>
        <taxon>Sordariomycetidae</taxon>
        <taxon>Sordariales</taxon>
        <taxon>Chaetomiaceae</taxon>
        <taxon>Mycothermus</taxon>
    </lineage>
</organism>
<protein>
    <submittedName>
        <fullName evidence="2">Uncharacterized protein</fullName>
    </submittedName>
</protein>
<comment type="caution">
    <text evidence="2">The sequence shown here is derived from an EMBL/GenBank/DDBJ whole genome shotgun (WGS) entry which is preliminary data.</text>
</comment>
<reference evidence="2 3" key="1">
    <citation type="journal article" date="2024" name="Commun. Biol.">
        <title>Comparative genomic analysis of thermophilic fungi reveals convergent evolutionary adaptations and gene losses.</title>
        <authorList>
            <person name="Steindorff A.S."/>
            <person name="Aguilar-Pontes M.V."/>
            <person name="Robinson A.J."/>
            <person name="Andreopoulos B."/>
            <person name="LaButti K."/>
            <person name="Kuo A."/>
            <person name="Mondo S."/>
            <person name="Riley R."/>
            <person name="Otillar R."/>
            <person name="Haridas S."/>
            <person name="Lipzen A."/>
            <person name="Grimwood J."/>
            <person name="Schmutz J."/>
            <person name="Clum A."/>
            <person name="Reid I.D."/>
            <person name="Moisan M.C."/>
            <person name="Butler G."/>
            <person name="Nguyen T.T.M."/>
            <person name="Dewar K."/>
            <person name="Conant G."/>
            <person name="Drula E."/>
            <person name="Henrissat B."/>
            <person name="Hansel C."/>
            <person name="Singer S."/>
            <person name="Hutchinson M.I."/>
            <person name="de Vries R.P."/>
            <person name="Natvig D.O."/>
            <person name="Powell A.J."/>
            <person name="Tsang A."/>
            <person name="Grigoriev I.V."/>
        </authorList>
    </citation>
    <scope>NUCLEOTIDE SEQUENCE [LARGE SCALE GENOMIC DNA]</scope>
    <source>
        <strain evidence="2 3">CBS 620.91</strain>
    </source>
</reference>
<dbReference type="EMBL" id="JAZGSY010000131">
    <property type="protein sequence ID" value="KAL1840002.1"/>
    <property type="molecule type" value="Genomic_DNA"/>
</dbReference>
<evidence type="ECO:0000313" key="2">
    <source>
        <dbReference type="EMBL" id="KAL1840002.1"/>
    </source>
</evidence>
<gene>
    <name evidence="2" type="ORF">VTJ49DRAFT_919</name>
</gene>
<proteinExistence type="predicted"/>
<dbReference type="Proteomes" id="UP001583172">
    <property type="component" value="Unassembled WGS sequence"/>
</dbReference>
<name>A0ABR3VER2_HUMIN</name>